<dbReference type="OrthoDB" id="5291305at2"/>
<dbReference type="EMBL" id="FZOJ01000034">
    <property type="protein sequence ID" value="SNT02886.1"/>
    <property type="molecule type" value="Genomic_DNA"/>
</dbReference>
<gene>
    <name evidence="2" type="ORF">SAMN05446037_103429</name>
</gene>
<protein>
    <submittedName>
        <fullName evidence="2">Uncharacterized conserved protein</fullName>
    </submittedName>
</protein>
<reference evidence="3" key="1">
    <citation type="submission" date="2017-06" db="EMBL/GenBank/DDBJ databases">
        <authorList>
            <person name="Varghese N."/>
            <person name="Submissions S."/>
        </authorList>
    </citation>
    <scope>NUCLEOTIDE SEQUENCE [LARGE SCALE GENOMIC DNA]</scope>
    <source>
        <strain evidence="3">SCA</strain>
    </source>
</reference>
<dbReference type="AlphaFoldDB" id="A0A239JA38"/>
<dbReference type="InterPro" id="IPR002826">
    <property type="entry name" value="MptE-like"/>
</dbReference>
<evidence type="ECO:0000313" key="2">
    <source>
        <dbReference type="EMBL" id="SNT02886.1"/>
    </source>
</evidence>
<feature type="domain" description="6-hydroxymethylpterin diphosphokinase MptE-like" evidence="1">
    <location>
        <begin position="215"/>
        <end position="385"/>
    </location>
</feature>
<evidence type="ECO:0000313" key="3">
    <source>
        <dbReference type="Proteomes" id="UP000198304"/>
    </source>
</evidence>
<dbReference type="RefSeq" id="WP_089284921.1">
    <property type="nucleotide sequence ID" value="NZ_FZOJ01000034.1"/>
</dbReference>
<evidence type="ECO:0000259" key="1">
    <source>
        <dbReference type="Pfam" id="PF01973"/>
    </source>
</evidence>
<organism evidence="2 3">
    <name type="scientific">Anaerovirgula multivorans</name>
    <dbReference type="NCBI Taxonomy" id="312168"/>
    <lineage>
        <taxon>Bacteria</taxon>
        <taxon>Bacillati</taxon>
        <taxon>Bacillota</taxon>
        <taxon>Clostridia</taxon>
        <taxon>Peptostreptococcales</taxon>
        <taxon>Natronincolaceae</taxon>
        <taxon>Anaerovirgula</taxon>
    </lineage>
</organism>
<proteinExistence type="predicted"/>
<sequence length="644" mass="74367">MIVAKENETKEMFYKNLQLLPLWLRESVLQINERELWEKVQIRYNDEGYPICRYYEGSRNFQITSVEPLQEAAKWCKTLSIQGTGAIFMYGSGFGYPLFEVFTQKQPHTLVVLFEQNIYLFAAMLHYFDVEPIIRTQKIAFLIGDIQHFAKAFDHLFFSIVFANCTSPTLAFTSMAQRNFKAQYLKIHQYIFSQLGLFVFYIGNDHLDNLIGLHNLLANMKEIVLNPYISCLKDKYKDVPAFIIANGPSLDKNIHQLKKIQDKGLIISTESAIIPLMKHHIKPDILTIIERTKYTYTYHFENIEYPEDITLLCLGLVDKQVYPSFPGEKIPIFRNMEAINQWINKHVGDGSALDAGANVSHLALELAVYLGANPIIFVGQDYAYGPEGITHSKDAIYLQEKGKRARDVLESKPIVYVESNDGTMIPSNQLWVDFRKGLEGKIASHSHKIMINATEGGAKIKGTKCDQLAHVIEAYCTKSIPYPVHELIVDHKKRLSIMERKEGLISFIKSVEEYASLFRSLSREAVKGKLTCREMIRFSQDKDSGKYRNVLEETYQKHIKTYQLFIGNDLYRCFSQQVIFVYFYLMNRLGLIDTSEKITEIFEIQHSFFHHLNIVCQSVSIYLEDAIEPLEKLLEELEYMETKG</sequence>
<keyword evidence="3" id="KW-1185">Reference proteome</keyword>
<accession>A0A239JA38</accession>
<dbReference type="Pfam" id="PF01973">
    <property type="entry name" value="MptE-like"/>
    <property type="match status" value="1"/>
</dbReference>
<dbReference type="Proteomes" id="UP000198304">
    <property type="component" value="Unassembled WGS sequence"/>
</dbReference>
<dbReference type="PANTHER" id="PTHR41786">
    <property type="entry name" value="MOTILITY ACCESSORY FACTOR MAF"/>
    <property type="match status" value="1"/>
</dbReference>
<name>A0A239JA38_9FIRM</name>
<dbReference type="PANTHER" id="PTHR41786:SF1">
    <property type="entry name" value="6-HYDROXYMETHYLPTERIN DIPHOSPHOKINASE MPTE-LIKE DOMAIN-CONTAINING PROTEIN"/>
    <property type="match status" value="1"/>
</dbReference>